<reference evidence="2" key="2">
    <citation type="submission" date="2015-03" db="UniProtKB">
        <authorList>
            <consortium name="EnsemblPlants"/>
        </authorList>
    </citation>
    <scope>IDENTIFICATION</scope>
</reference>
<dbReference type="Proteomes" id="UP000026960">
    <property type="component" value="Chromosome 3"/>
</dbReference>
<feature type="region of interest" description="Disordered" evidence="1">
    <location>
        <begin position="1"/>
        <end position="47"/>
    </location>
</feature>
<proteinExistence type="predicted"/>
<dbReference type="PaxDb" id="65489-OBART03G19610.1"/>
<name>A0A0D3FJ76_9ORYZ</name>
<dbReference type="Gramene" id="OBART03G19610.1">
    <property type="protein sequence ID" value="OBART03G19610.1"/>
    <property type="gene ID" value="OBART03G19610"/>
</dbReference>
<feature type="compositionally biased region" description="Low complexity" evidence="1">
    <location>
        <begin position="1"/>
        <end position="11"/>
    </location>
</feature>
<reference evidence="2" key="1">
    <citation type="journal article" date="2009" name="Rice">
        <title>De Novo Next Generation Sequencing of Plant Genomes.</title>
        <authorList>
            <person name="Rounsley S."/>
            <person name="Marri P.R."/>
            <person name="Yu Y."/>
            <person name="He R."/>
            <person name="Sisneros N."/>
            <person name="Goicoechea J.L."/>
            <person name="Lee S.J."/>
            <person name="Angelova A."/>
            <person name="Kudrna D."/>
            <person name="Luo M."/>
            <person name="Affourtit J."/>
            <person name="Desany B."/>
            <person name="Knight J."/>
            <person name="Niazi F."/>
            <person name="Egholm M."/>
            <person name="Wing R.A."/>
        </authorList>
    </citation>
    <scope>NUCLEOTIDE SEQUENCE [LARGE SCALE GENOMIC DNA]</scope>
    <source>
        <strain evidence="2">cv. IRGC 105608</strain>
    </source>
</reference>
<dbReference type="HOGENOM" id="CLU_2562101_0_0_1"/>
<dbReference type="EnsemblPlants" id="OBART03G19610.1">
    <property type="protein sequence ID" value="OBART03G19610.1"/>
    <property type="gene ID" value="OBART03G19610"/>
</dbReference>
<keyword evidence="3" id="KW-1185">Reference proteome</keyword>
<evidence type="ECO:0000313" key="3">
    <source>
        <dbReference type="Proteomes" id="UP000026960"/>
    </source>
</evidence>
<feature type="compositionally biased region" description="Acidic residues" evidence="1">
    <location>
        <begin position="38"/>
        <end position="47"/>
    </location>
</feature>
<organism evidence="2">
    <name type="scientific">Oryza barthii</name>
    <dbReference type="NCBI Taxonomy" id="65489"/>
    <lineage>
        <taxon>Eukaryota</taxon>
        <taxon>Viridiplantae</taxon>
        <taxon>Streptophyta</taxon>
        <taxon>Embryophyta</taxon>
        <taxon>Tracheophyta</taxon>
        <taxon>Spermatophyta</taxon>
        <taxon>Magnoliopsida</taxon>
        <taxon>Liliopsida</taxon>
        <taxon>Poales</taxon>
        <taxon>Poaceae</taxon>
        <taxon>BOP clade</taxon>
        <taxon>Oryzoideae</taxon>
        <taxon>Oryzeae</taxon>
        <taxon>Oryzinae</taxon>
        <taxon>Oryza</taxon>
    </lineage>
</organism>
<evidence type="ECO:0000256" key="1">
    <source>
        <dbReference type="SAM" id="MobiDB-lite"/>
    </source>
</evidence>
<evidence type="ECO:0000313" key="2">
    <source>
        <dbReference type="EnsemblPlants" id="OBART03G19610.1"/>
    </source>
</evidence>
<dbReference type="AlphaFoldDB" id="A0A0D3FJ76"/>
<accession>A0A0D3FJ76</accession>
<sequence length="87" mass="8980">MAVVGRGARAAAAHRRRSAGGGTTRDQIQGSAMNGDEQCADNDDGAPQCAEDDTVAIRDGNLTRLLVYPWVNGHARGHMAPAGNGHG</sequence>
<protein>
    <submittedName>
        <fullName evidence="2">Uncharacterized protein</fullName>
    </submittedName>
</protein>